<feature type="signal peptide" evidence="1">
    <location>
        <begin position="1"/>
        <end position="23"/>
    </location>
</feature>
<dbReference type="Proteomes" id="UP001605261">
    <property type="component" value="Unassembled WGS sequence"/>
</dbReference>
<dbReference type="PROSITE" id="PS51257">
    <property type="entry name" value="PROKAR_LIPOPROTEIN"/>
    <property type="match status" value="1"/>
</dbReference>
<evidence type="ECO:0000313" key="3">
    <source>
        <dbReference type="Proteomes" id="UP001605261"/>
    </source>
</evidence>
<protein>
    <submittedName>
        <fullName evidence="2">Peptidase</fullName>
    </submittedName>
</protein>
<keyword evidence="3" id="KW-1185">Reference proteome</keyword>
<reference evidence="2 3" key="1">
    <citation type="submission" date="2024-09" db="EMBL/GenBank/DDBJ databases">
        <authorList>
            <consortium name="All-Russian atlas of soil microorganisms"/>
            <consortium name="as a basis for the search for new antimicrobial producers and enzymes with unique properties"/>
            <person name="Sokolova E.A."/>
            <person name="Voronina E.N."/>
        </authorList>
    </citation>
    <scope>NUCLEOTIDE SEQUENCE [LARGE SCALE GENOMIC DNA]</scope>
    <source>
        <strain evidence="2 3">AF-22b-331.1</strain>
    </source>
</reference>
<dbReference type="RefSeq" id="WP_394162414.1">
    <property type="nucleotide sequence ID" value="NZ_JBHGCJ010000004.1"/>
</dbReference>
<accession>A0ABW7CXD1</accession>
<evidence type="ECO:0000313" key="2">
    <source>
        <dbReference type="EMBL" id="MFG6108927.1"/>
    </source>
</evidence>
<gene>
    <name evidence="2" type="ORF">ACEU0G_002923</name>
</gene>
<keyword evidence="1" id="KW-0732">Signal</keyword>
<organism evidence="2 3">
    <name type="scientific">Stenotrophomonas nematodicola</name>
    <dbReference type="NCBI Taxonomy" id="2656746"/>
    <lineage>
        <taxon>Bacteria</taxon>
        <taxon>Pseudomonadati</taxon>
        <taxon>Pseudomonadota</taxon>
        <taxon>Gammaproteobacteria</taxon>
        <taxon>Lysobacterales</taxon>
        <taxon>Lysobacteraceae</taxon>
        <taxon>Stenotrophomonas</taxon>
    </lineage>
</organism>
<evidence type="ECO:0000256" key="1">
    <source>
        <dbReference type="SAM" id="SignalP"/>
    </source>
</evidence>
<sequence>MWRSLPVVLLVSLLTACSHPGAAGPSPAPPMPGADRDPHGCIGSAGYRWCARTAQCERPWELAKARQIDNSAAAFDAYCAAAPARHDGQGASR</sequence>
<name>A0ABW7CXD1_9GAMM</name>
<dbReference type="EMBL" id="JBHGCJ010000004">
    <property type="protein sequence ID" value="MFG6108927.1"/>
    <property type="molecule type" value="Genomic_DNA"/>
</dbReference>
<proteinExistence type="predicted"/>
<feature type="chain" id="PRO_5045695044" evidence="1">
    <location>
        <begin position="24"/>
        <end position="93"/>
    </location>
</feature>
<comment type="caution">
    <text evidence="2">The sequence shown here is derived from an EMBL/GenBank/DDBJ whole genome shotgun (WGS) entry which is preliminary data.</text>
</comment>